<gene>
    <name evidence="1" type="ORF">MCAP1_000542</name>
</gene>
<keyword evidence="1" id="KW-0808">Transferase</keyword>
<dbReference type="InterPro" id="IPR019193">
    <property type="entry name" value="UBQ-conj_enz_E2-bd_prot"/>
</dbReference>
<sequence>MAAPAQKRARSPEAPAFVPRTRADTQEAAVALEYQRHIHRVSVFVLTDPAQSLNTDLICRVAPAGEDSRRIELKHAQLAYLCVDVPWPLVAGEYTAPFRDGFEVMIPVEPRPTRAVFSASWLQQWRTLDALQCAGCSTKLVAFPGRAVVRALPSASWEELVDAWMCHGDQRLNISVTRGRESLGTARLPAATEVWVGSFLVKTSSTYLDAGAVHTSPAKQNNCWEHPGPVPAVLQWYPFRIVPGGCEKPCDLLGQVLSQYMLEQTERQAVHHFLLSEADGDDARPRLLLWLFQPLLDIQIPGQPLYHACKILFRVVPVAPPVPYTMLLLPHDACNEVAEALRVSSLIYPRTRRVLGEWHIGWLPRSID</sequence>
<accession>A0AAF0E532</accession>
<dbReference type="GO" id="GO:0005829">
    <property type="term" value="C:cytosol"/>
    <property type="evidence" value="ECO:0007669"/>
    <property type="project" value="TreeGrafter"/>
</dbReference>
<evidence type="ECO:0000313" key="1">
    <source>
        <dbReference type="EMBL" id="WFD18341.1"/>
    </source>
</evidence>
<dbReference type="Pfam" id="PF09814">
    <property type="entry name" value="HECT_2"/>
    <property type="match status" value="2"/>
</dbReference>
<dbReference type="PANTHER" id="PTHR31531">
    <property type="entry name" value="E3 UBIQUITIN-PROTEIN LIGASE E3D FAMILY MEMBER"/>
    <property type="match status" value="1"/>
</dbReference>
<dbReference type="PANTHER" id="PTHR31531:SF2">
    <property type="entry name" value="E3 UBIQUITIN-PROTEIN LIGASE E3D"/>
    <property type="match status" value="1"/>
</dbReference>
<protein>
    <submittedName>
        <fullName evidence="1">HECT-type E3 ubiquitin transferase</fullName>
        <ecNumber evidence="1">2.3.2.26</ecNumber>
    </submittedName>
</protein>
<dbReference type="GO" id="GO:0000151">
    <property type="term" value="C:ubiquitin ligase complex"/>
    <property type="evidence" value="ECO:0007669"/>
    <property type="project" value="TreeGrafter"/>
</dbReference>
<dbReference type="Proteomes" id="UP001220961">
    <property type="component" value="Chromosome 1"/>
</dbReference>
<dbReference type="EC" id="2.3.2.26" evidence="1"/>
<dbReference type="GO" id="GO:0006513">
    <property type="term" value="P:protein monoubiquitination"/>
    <property type="evidence" value="ECO:0007669"/>
    <property type="project" value="TreeGrafter"/>
</dbReference>
<dbReference type="AlphaFoldDB" id="A0AAF0E532"/>
<keyword evidence="1" id="KW-0012">Acyltransferase</keyword>
<dbReference type="GO" id="GO:0061630">
    <property type="term" value="F:ubiquitin protein ligase activity"/>
    <property type="evidence" value="ECO:0007669"/>
    <property type="project" value="UniProtKB-EC"/>
</dbReference>
<proteinExistence type="predicted"/>
<evidence type="ECO:0000313" key="2">
    <source>
        <dbReference type="Proteomes" id="UP001220961"/>
    </source>
</evidence>
<dbReference type="EMBL" id="CP119908">
    <property type="protein sequence ID" value="WFD18341.1"/>
    <property type="molecule type" value="Genomic_DNA"/>
</dbReference>
<dbReference type="GO" id="GO:0051865">
    <property type="term" value="P:protein autoubiquitination"/>
    <property type="evidence" value="ECO:0007669"/>
    <property type="project" value="TreeGrafter"/>
</dbReference>
<dbReference type="GO" id="GO:0030332">
    <property type="term" value="F:cyclin binding"/>
    <property type="evidence" value="ECO:0007669"/>
    <property type="project" value="TreeGrafter"/>
</dbReference>
<dbReference type="GO" id="GO:0000209">
    <property type="term" value="P:protein polyubiquitination"/>
    <property type="evidence" value="ECO:0007669"/>
    <property type="project" value="TreeGrafter"/>
</dbReference>
<keyword evidence="2" id="KW-1185">Reference proteome</keyword>
<organism evidence="1 2">
    <name type="scientific">Malassezia caprae</name>
    <dbReference type="NCBI Taxonomy" id="1381934"/>
    <lineage>
        <taxon>Eukaryota</taxon>
        <taxon>Fungi</taxon>
        <taxon>Dikarya</taxon>
        <taxon>Basidiomycota</taxon>
        <taxon>Ustilaginomycotina</taxon>
        <taxon>Malasseziomycetes</taxon>
        <taxon>Malasseziales</taxon>
        <taxon>Malasseziaceae</taxon>
        <taxon>Malassezia</taxon>
    </lineage>
</organism>
<dbReference type="GO" id="GO:0005634">
    <property type="term" value="C:nucleus"/>
    <property type="evidence" value="ECO:0007669"/>
    <property type="project" value="TreeGrafter"/>
</dbReference>
<dbReference type="GO" id="GO:0031624">
    <property type="term" value="F:ubiquitin conjugating enzyme binding"/>
    <property type="evidence" value="ECO:0007669"/>
    <property type="project" value="TreeGrafter"/>
</dbReference>
<dbReference type="GO" id="GO:0043161">
    <property type="term" value="P:proteasome-mediated ubiquitin-dependent protein catabolic process"/>
    <property type="evidence" value="ECO:0007669"/>
    <property type="project" value="TreeGrafter"/>
</dbReference>
<name>A0AAF0E532_9BASI</name>
<reference evidence="1" key="1">
    <citation type="submission" date="2023-03" db="EMBL/GenBank/DDBJ databases">
        <title>Mating type loci evolution in Malassezia.</title>
        <authorList>
            <person name="Coelho M.A."/>
        </authorList>
    </citation>
    <scope>NUCLEOTIDE SEQUENCE</scope>
    <source>
        <strain evidence="1">CBS 10434</strain>
    </source>
</reference>